<dbReference type="RefSeq" id="WP_377292031.1">
    <property type="nucleotide sequence ID" value="NZ_JBHSBM010000033.1"/>
</dbReference>
<dbReference type="EMBL" id="JBHSBM010000033">
    <property type="protein sequence ID" value="MFC4061652.1"/>
    <property type="molecule type" value="Genomic_DNA"/>
</dbReference>
<protein>
    <submittedName>
        <fullName evidence="1">DUF6461 domain-containing protein</fullName>
    </submittedName>
</protein>
<sequence length="200" mass="22725">MIASPDDYAWLAEAADGSYFTYVRGLTPEQVMIRLGGRPEEFTPMTFDELGDAAYSRYGSREPGAFLGLTAINDWTLIVESWGLPITEKIIMPLSAGTRLVTHYLLDIERLDDFYWFEDGKLRFYYITQEGYTPEVPDELTETMNRINSDYPHAYPYEGPMFLLAERLTGITLTPQLLEESTYLCGVVPEPLSTDVSSAW</sequence>
<proteinExistence type="predicted"/>
<dbReference type="Pfam" id="PF20062">
    <property type="entry name" value="DUF6461"/>
    <property type="match status" value="1"/>
</dbReference>
<organism evidence="1 2">
    <name type="scientific">Planomonospora corallina</name>
    <dbReference type="NCBI Taxonomy" id="1806052"/>
    <lineage>
        <taxon>Bacteria</taxon>
        <taxon>Bacillati</taxon>
        <taxon>Actinomycetota</taxon>
        <taxon>Actinomycetes</taxon>
        <taxon>Streptosporangiales</taxon>
        <taxon>Streptosporangiaceae</taxon>
        <taxon>Planomonospora</taxon>
    </lineage>
</organism>
<dbReference type="InterPro" id="IPR045592">
    <property type="entry name" value="DUF6461"/>
</dbReference>
<comment type="caution">
    <text evidence="1">The sequence shown here is derived from an EMBL/GenBank/DDBJ whole genome shotgun (WGS) entry which is preliminary data.</text>
</comment>
<evidence type="ECO:0000313" key="1">
    <source>
        <dbReference type="EMBL" id="MFC4061652.1"/>
    </source>
</evidence>
<reference evidence="2" key="1">
    <citation type="journal article" date="2019" name="Int. J. Syst. Evol. Microbiol.">
        <title>The Global Catalogue of Microorganisms (GCM) 10K type strain sequencing project: providing services to taxonomists for standard genome sequencing and annotation.</title>
        <authorList>
            <consortium name="The Broad Institute Genomics Platform"/>
            <consortium name="The Broad Institute Genome Sequencing Center for Infectious Disease"/>
            <person name="Wu L."/>
            <person name="Ma J."/>
        </authorList>
    </citation>
    <scope>NUCLEOTIDE SEQUENCE [LARGE SCALE GENOMIC DNA]</scope>
    <source>
        <strain evidence="2">TBRC 4489</strain>
    </source>
</reference>
<accession>A0ABV8IC48</accession>
<keyword evidence="2" id="KW-1185">Reference proteome</keyword>
<name>A0ABV8IC48_9ACTN</name>
<gene>
    <name evidence="1" type="ORF">ACFOWE_25410</name>
</gene>
<dbReference type="Proteomes" id="UP001595850">
    <property type="component" value="Unassembled WGS sequence"/>
</dbReference>
<evidence type="ECO:0000313" key="2">
    <source>
        <dbReference type="Proteomes" id="UP001595850"/>
    </source>
</evidence>